<keyword evidence="6" id="KW-1278">Translocase</keyword>
<keyword evidence="9 12" id="KW-0472">Membrane</keyword>
<evidence type="ECO:0000256" key="5">
    <source>
        <dbReference type="ARBA" id="ARBA00022842"/>
    </source>
</evidence>
<dbReference type="InterPro" id="IPR023298">
    <property type="entry name" value="ATPase_P-typ_TM_dom_sf"/>
</dbReference>
<dbReference type="SUPFAM" id="SSF81665">
    <property type="entry name" value="Calcium ATPase, transmembrane domain M"/>
    <property type="match status" value="1"/>
</dbReference>
<feature type="transmembrane region" description="Helical" evidence="12">
    <location>
        <begin position="572"/>
        <end position="593"/>
    </location>
</feature>
<evidence type="ECO:0000256" key="11">
    <source>
        <dbReference type="SAM" id="MobiDB-lite"/>
    </source>
</evidence>
<dbReference type="FunFam" id="1.20.1110.10:FF:000065">
    <property type="entry name" value="Sarcoplasmic/endoplasmic reticulum calcium ATPase 1"/>
    <property type="match status" value="1"/>
</dbReference>
<evidence type="ECO:0000256" key="4">
    <source>
        <dbReference type="ARBA" id="ARBA00022840"/>
    </source>
</evidence>
<dbReference type="InterPro" id="IPR023214">
    <property type="entry name" value="HAD_sf"/>
</dbReference>
<keyword evidence="4" id="KW-0067">ATP-binding</keyword>
<feature type="compositionally biased region" description="Low complexity" evidence="11">
    <location>
        <begin position="678"/>
        <end position="690"/>
    </location>
</feature>
<evidence type="ECO:0000256" key="7">
    <source>
        <dbReference type="ARBA" id="ARBA00022989"/>
    </source>
</evidence>
<dbReference type="InterPro" id="IPR023299">
    <property type="entry name" value="ATPase_P-typ_cyto_dom_N"/>
</dbReference>
<dbReference type="GO" id="GO:0006811">
    <property type="term" value="P:monoatomic ion transport"/>
    <property type="evidence" value="ECO:0007669"/>
    <property type="project" value="UniProtKB-KW"/>
</dbReference>
<feature type="region of interest" description="Disordered" evidence="11">
    <location>
        <begin position="678"/>
        <end position="718"/>
    </location>
</feature>
<keyword evidence="7 12" id="KW-1133">Transmembrane helix</keyword>
<accession>X6M710</accession>
<evidence type="ECO:0000259" key="13">
    <source>
        <dbReference type="Pfam" id="PF00689"/>
    </source>
</evidence>
<proteinExistence type="inferred from homology"/>
<organism evidence="14 15">
    <name type="scientific">Reticulomyxa filosa</name>
    <dbReference type="NCBI Taxonomy" id="46433"/>
    <lineage>
        <taxon>Eukaryota</taxon>
        <taxon>Sar</taxon>
        <taxon>Rhizaria</taxon>
        <taxon>Retaria</taxon>
        <taxon>Foraminifera</taxon>
        <taxon>Monothalamids</taxon>
        <taxon>Reticulomyxidae</taxon>
        <taxon>Reticulomyxa</taxon>
    </lineage>
</organism>
<feature type="transmembrane region" description="Helical" evidence="12">
    <location>
        <begin position="728"/>
        <end position="746"/>
    </location>
</feature>
<dbReference type="AlphaFoldDB" id="X6M710"/>
<feature type="transmembrane region" description="Helical" evidence="12">
    <location>
        <begin position="533"/>
        <end position="552"/>
    </location>
</feature>
<dbReference type="GO" id="GO:0016887">
    <property type="term" value="F:ATP hydrolysis activity"/>
    <property type="evidence" value="ECO:0007669"/>
    <property type="project" value="InterPro"/>
</dbReference>
<feature type="compositionally biased region" description="Basic and acidic residues" evidence="11">
    <location>
        <begin position="694"/>
        <end position="703"/>
    </location>
</feature>
<evidence type="ECO:0000256" key="6">
    <source>
        <dbReference type="ARBA" id="ARBA00022967"/>
    </source>
</evidence>
<reference evidence="14 15" key="1">
    <citation type="journal article" date="2013" name="Curr. Biol.">
        <title>The Genome of the Foraminiferan Reticulomyxa filosa.</title>
        <authorList>
            <person name="Glockner G."/>
            <person name="Hulsmann N."/>
            <person name="Schleicher M."/>
            <person name="Noegel A.A."/>
            <person name="Eichinger L."/>
            <person name="Gallinger C."/>
            <person name="Pawlowski J."/>
            <person name="Sierra R."/>
            <person name="Euteneuer U."/>
            <person name="Pillet L."/>
            <person name="Moustafa A."/>
            <person name="Platzer M."/>
            <person name="Groth M."/>
            <person name="Szafranski K."/>
            <person name="Schliwa M."/>
        </authorList>
    </citation>
    <scope>NUCLEOTIDE SEQUENCE [LARGE SCALE GENOMIC DNA]</scope>
</reference>
<comment type="similarity">
    <text evidence="10">Belongs to the cation transport ATPase (P-type) (TC 3.A.3) family.</text>
</comment>
<evidence type="ECO:0000256" key="8">
    <source>
        <dbReference type="ARBA" id="ARBA00023065"/>
    </source>
</evidence>
<feature type="transmembrane region" description="Helical" evidence="12">
    <location>
        <begin position="433"/>
        <end position="455"/>
    </location>
</feature>
<evidence type="ECO:0000256" key="2">
    <source>
        <dbReference type="ARBA" id="ARBA00022692"/>
    </source>
</evidence>
<evidence type="ECO:0000256" key="1">
    <source>
        <dbReference type="ARBA" id="ARBA00004141"/>
    </source>
</evidence>
<dbReference type="Pfam" id="PF08282">
    <property type="entry name" value="Hydrolase_3"/>
    <property type="match status" value="1"/>
</dbReference>
<keyword evidence="8" id="KW-0406">Ion transport</keyword>
<dbReference type="NCBIfam" id="TIGR01494">
    <property type="entry name" value="ATPase_P-type"/>
    <property type="match status" value="1"/>
</dbReference>
<comment type="subcellular location">
    <subcellularLocation>
        <location evidence="1">Membrane</location>
        <topology evidence="1">Multi-pass membrane protein</topology>
    </subcellularLocation>
</comment>
<evidence type="ECO:0000256" key="12">
    <source>
        <dbReference type="SAM" id="Phobius"/>
    </source>
</evidence>
<dbReference type="SUPFAM" id="SSF56784">
    <property type="entry name" value="HAD-like"/>
    <property type="match status" value="1"/>
</dbReference>
<evidence type="ECO:0000313" key="14">
    <source>
        <dbReference type="EMBL" id="ETO09386.1"/>
    </source>
</evidence>
<dbReference type="FunFam" id="3.40.50.1000:FF:000083">
    <property type="entry name" value="Sodium/potassium-transporting ATPase subunit alpha"/>
    <property type="match status" value="1"/>
</dbReference>
<dbReference type="InterPro" id="IPR006068">
    <property type="entry name" value="ATPase_P-typ_cation-transptr_C"/>
</dbReference>
<dbReference type="GO" id="GO:0016020">
    <property type="term" value="C:membrane"/>
    <property type="evidence" value="ECO:0007669"/>
    <property type="project" value="UniProtKB-SubCell"/>
</dbReference>
<evidence type="ECO:0000313" key="15">
    <source>
        <dbReference type="Proteomes" id="UP000023152"/>
    </source>
</evidence>
<gene>
    <name evidence="14" type="ORF">RFI_27989</name>
</gene>
<feature type="domain" description="Cation-transporting P-type ATPase C-terminal" evidence="13">
    <location>
        <begin position="383"/>
        <end position="592"/>
    </location>
</feature>
<evidence type="ECO:0000256" key="3">
    <source>
        <dbReference type="ARBA" id="ARBA00022741"/>
    </source>
</evidence>
<dbReference type="Gene3D" id="1.20.1110.10">
    <property type="entry name" value="Calcium-transporting ATPase, transmembrane domain"/>
    <property type="match status" value="1"/>
</dbReference>
<name>X6M710_RETFI</name>
<feature type="compositionally biased region" description="Polar residues" evidence="11">
    <location>
        <begin position="709"/>
        <end position="718"/>
    </location>
</feature>
<dbReference type="PRINTS" id="PR00121">
    <property type="entry name" value="NAKATPASE"/>
</dbReference>
<dbReference type="EMBL" id="ASPP01024092">
    <property type="protein sequence ID" value="ETO09386.1"/>
    <property type="molecule type" value="Genomic_DNA"/>
</dbReference>
<dbReference type="OrthoDB" id="3352408at2759"/>
<sequence length="785" mass="88934">MGYELIYYNSPFFFFFFEKKKKNGAIHWHITGEPTEGALKVLAEKMCLPDVKETERLQRERDRTRSYQAVDTYWQGSMRRERVFEFTRDRRSMSVFVRHTTSNEGWLLVKGAPESLLDRSTHILVSSTDSAVEMTEVHKAEITRVYHDFASEGLRCLGVAFKSYNTDNEDDEQKVLDLDTEDYSEMETKLTFVGVIGMLDPPRPQVKEAIRVCHEAGIRVIVVTGDNKKTAEAICRDIGLFERNENLVGKSYTGADLTSLSEVQQNEAIQTASLFSRVMPKHKQQLVDLLQKHKEVVAMTGDGVNDAPALKKADIGIGMGSGTEVAKHAADMILSDDNFATIVSAVEEGRAIYANTKQFIRYLISSNIGEVVCIFLTAALGFPEALIPVQLLWVNLVTDGLPATALSFNKPDQDIMTIPPRGRTEKIINGWTFFRYLLIGSYVGIATIAGFYWWFCWYSNGPLLTFGQLTHFYACNQTTDTSKLYFSNWQGNCNVFHDFRPCTVSLSILVTIEMFNTFNALSENQSLLTNPPWSNMYVVFAVTLSMALHMMILYVPTFQTMFSTTPLNTDEWWAVVLISFPVVLLDELLKLISRFDNVSMKKRNKGNASPSYHGMASANHVSSSYPFGYDVEAASFIQQKVSPHKYCHPVIVVTAPVRRVCKRLYRKYISKGPLKHSFLSSSSEPSLMSPVDTTDGHSQRDNIAEDDSTLPSQKGQGPFWSSNQRKGLSIHFIFVIVFFVGFFLEGNVFKNNLFLKQLNILLLSKLSIFELFFQFFNLKHAYLIN</sequence>
<dbReference type="Proteomes" id="UP000023152">
    <property type="component" value="Unassembled WGS sequence"/>
</dbReference>
<dbReference type="Pfam" id="PF13246">
    <property type="entry name" value="Cation_ATPase"/>
    <property type="match status" value="1"/>
</dbReference>
<protein>
    <submittedName>
        <fullName evidence="14">Ca-transporting ATPase</fullName>
    </submittedName>
</protein>
<keyword evidence="2 12" id="KW-0812">Transmembrane</keyword>
<evidence type="ECO:0000256" key="9">
    <source>
        <dbReference type="ARBA" id="ARBA00023136"/>
    </source>
</evidence>
<dbReference type="PRINTS" id="PR00119">
    <property type="entry name" value="CATATPASE"/>
</dbReference>
<evidence type="ECO:0000256" key="10">
    <source>
        <dbReference type="ARBA" id="ARBA00038148"/>
    </source>
</evidence>
<dbReference type="InterPro" id="IPR001757">
    <property type="entry name" value="P_typ_ATPase"/>
</dbReference>
<keyword evidence="15" id="KW-1185">Reference proteome</keyword>
<keyword evidence="8" id="KW-0813">Transport</keyword>
<comment type="caution">
    <text evidence="14">The sequence shown here is derived from an EMBL/GenBank/DDBJ whole genome shotgun (WGS) entry which is preliminary data.</text>
</comment>
<keyword evidence="5" id="KW-0460">Magnesium</keyword>
<dbReference type="GO" id="GO:0005524">
    <property type="term" value="F:ATP binding"/>
    <property type="evidence" value="ECO:0007669"/>
    <property type="project" value="UniProtKB-KW"/>
</dbReference>
<dbReference type="Gene3D" id="3.40.50.1000">
    <property type="entry name" value="HAD superfamily/HAD-like"/>
    <property type="match status" value="1"/>
</dbReference>
<dbReference type="PANTHER" id="PTHR42861">
    <property type="entry name" value="CALCIUM-TRANSPORTING ATPASE"/>
    <property type="match status" value="1"/>
</dbReference>
<keyword evidence="3" id="KW-0547">Nucleotide-binding</keyword>
<dbReference type="Pfam" id="PF00689">
    <property type="entry name" value="Cation_ATPase_C"/>
    <property type="match status" value="1"/>
</dbReference>
<dbReference type="InterPro" id="IPR036412">
    <property type="entry name" value="HAD-like_sf"/>
</dbReference>
<dbReference type="Gene3D" id="3.40.1110.10">
    <property type="entry name" value="Calcium-transporting ATPase, cytoplasmic domain N"/>
    <property type="match status" value="1"/>
</dbReference>